<dbReference type="AlphaFoldDB" id="A0ABD5YKU7"/>
<dbReference type="Proteomes" id="UP001596417">
    <property type="component" value="Unassembled WGS sequence"/>
</dbReference>
<reference evidence="1 2" key="1">
    <citation type="journal article" date="2019" name="Int. J. Syst. Evol. Microbiol.">
        <title>The Global Catalogue of Microorganisms (GCM) 10K type strain sequencing project: providing services to taxonomists for standard genome sequencing and annotation.</title>
        <authorList>
            <consortium name="The Broad Institute Genomics Platform"/>
            <consortium name="The Broad Institute Genome Sequencing Center for Infectious Disease"/>
            <person name="Wu L."/>
            <person name="Ma J."/>
        </authorList>
    </citation>
    <scope>NUCLEOTIDE SEQUENCE [LARGE SCALE GENOMIC DNA]</scope>
    <source>
        <strain evidence="1 2">RDMS1</strain>
    </source>
</reference>
<dbReference type="RefSeq" id="WP_390204999.1">
    <property type="nucleotide sequence ID" value="NZ_JBHTAX010000001.1"/>
</dbReference>
<accession>A0ABD5YKU7</accession>
<evidence type="ECO:0000313" key="1">
    <source>
        <dbReference type="EMBL" id="MFC7189517.1"/>
    </source>
</evidence>
<organism evidence="1 2">
    <name type="scientific">Halocatena marina</name>
    <dbReference type="NCBI Taxonomy" id="2934937"/>
    <lineage>
        <taxon>Archaea</taxon>
        <taxon>Methanobacteriati</taxon>
        <taxon>Methanobacteriota</taxon>
        <taxon>Stenosarchaea group</taxon>
        <taxon>Halobacteria</taxon>
        <taxon>Halobacteriales</taxon>
        <taxon>Natronomonadaceae</taxon>
        <taxon>Halocatena</taxon>
    </lineage>
</organism>
<protein>
    <submittedName>
        <fullName evidence="1">Uncharacterized protein</fullName>
    </submittedName>
</protein>
<proteinExistence type="predicted"/>
<dbReference type="EMBL" id="JBHTAX010000001">
    <property type="protein sequence ID" value="MFC7189517.1"/>
    <property type="molecule type" value="Genomic_DNA"/>
</dbReference>
<keyword evidence="2" id="KW-1185">Reference proteome</keyword>
<sequence>MLDQLCDAIAQRDGMGQFLIRNAFETPLVQAIRSCFEIVVELRISTQGPEYRWHLQTTGFTTQWLRSEHRVVFLDSALRLLNGFTYWEKMKWKNTY</sequence>
<evidence type="ECO:0000313" key="2">
    <source>
        <dbReference type="Proteomes" id="UP001596417"/>
    </source>
</evidence>
<name>A0ABD5YKU7_9EURY</name>
<gene>
    <name evidence="1" type="ORF">ACFQL7_06405</name>
</gene>
<comment type="caution">
    <text evidence="1">The sequence shown here is derived from an EMBL/GenBank/DDBJ whole genome shotgun (WGS) entry which is preliminary data.</text>
</comment>